<reference evidence="2 3" key="1">
    <citation type="journal article" date="2024" name="Nat. Commun.">
        <title>Phylogenomics reveals the evolutionary origins of lichenization in chlorophyte algae.</title>
        <authorList>
            <person name="Puginier C."/>
            <person name="Libourel C."/>
            <person name="Otte J."/>
            <person name="Skaloud P."/>
            <person name="Haon M."/>
            <person name="Grisel S."/>
            <person name="Petersen M."/>
            <person name="Berrin J.G."/>
            <person name="Delaux P.M."/>
            <person name="Dal Grande F."/>
            <person name="Keller J."/>
        </authorList>
    </citation>
    <scope>NUCLEOTIDE SEQUENCE [LARGE SCALE GENOMIC DNA]</scope>
    <source>
        <strain evidence="2 3">SAG 2523</strain>
    </source>
</reference>
<evidence type="ECO:0000313" key="3">
    <source>
        <dbReference type="Proteomes" id="UP001485043"/>
    </source>
</evidence>
<organism evidence="2 3">
    <name type="scientific">Apatococcus fuscideae</name>
    <dbReference type="NCBI Taxonomy" id="2026836"/>
    <lineage>
        <taxon>Eukaryota</taxon>
        <taxon>Viridiplantae</taxon>
        <taxon>Chlorophyta</taxon>
        <taxon>core chlorophytes</taxon>
        <taxon>Trebouxiophyceae</taxon>
        <taxon>Chlorellales</taxon>
        <taxon>Chlorellaceae</taxon>
        <taxon>Apatococcus</taxon>
    </lineage>
</organism>
<feature type="compositionally biased region" description="Polar residues" evidence="1">
    <location>
        <begin position="9"/>
        <end position="37"/>
    </location>
</feature>
<comment type="caution">
    <text evidence="2">The sequence shown here is derived from an EMBL/GenBank/DDBJ whole genome shotgun (WGS) entry which is preliminary data.</text>
</comment>
<feature type="region of interest" description="Disordered" evidence="1">
    <location>
        <begin position="1"/>
        <end position="37"/>
    </location>
</feature>
<accession>A0AAW1SZK2</accession>
<name>A0AAW1SZK2_9CHLO</name>
<dbReference type="EMBL" id="JALJOV010000651">
    <property type="protein sequence ID" value="KAK9862128.1"/>
    <property type="molecule type" value="Genomic_DNA"/>
</dbReference>
<keyword evidence="3" id="KW-1185">Reference proteome</keyword>
<protein>
    <submittedName>
        <fullName evidence="2">Uncharacterized protein</fullName>
    </submittedName>
</protein>
<gene>
    <name evidence="2" type="ORF">WJX84_000215</name>
</gene>
<evidence type="ECO:0000256" key="1">
    <source>
        <dbReference type="SAM" id="MobiDB-lite"/>
    </source>
</evidence>
<proteinExistence type="predicted"/>
<evidence type="ECO:0000313" key="2">
    <source>
        <dbReference type="EMBL" id="KAK9862128.1"/>
    </source>
</evidence>
<dbReference type="Proteomes" id="UP001485043">
    <property type="component" value="Unassembled WGS sequence"/>
</dbReference>
<sequence length="114" mass="12340">MGGEPNLASRRQSPSLSGRTKLRQTSLTAEVPNAGSSQSRTLAFCGTLVCPSYLRREGVHPSNHKFAFGHLSLQLPKAKLCDPTEVHRCANACYGRPIAKLLLQTSRACPSYVS</sequence>
<dbReference type="AlphaFoldDB" id="A0AAW1SZK2"/>